<gene>
    <name evidence="2" type="ORF">RM540_09170</name>
</gene>
<evidence type="ECO:0000313" key="3">
    <source>
        <dbReference type="Proteomes" id="UP001267426"/>
    </source>
</evidence>
<dbReference type="InterPro" id="IPR027589">
    <property type="entry name" value="Choice_anch_B"/>
</dbReference>
<evidence type="ECO:0000256" key="1">
    <source>
        <dbReference type="SAM" id="SignalP"/>
    </source>
</evidence>
<dbReference type="PROSITE" id="PS51257">
    <property type="entry name" value="PROKAR_LIPOPROTEIN"/>
    <property type="match status" value="1"/>
</dbReference>
<protein>
    <submittedName>
        <fullName evidence="2">Choice-of-anchor B family protein</fullName>
    </submittedName>
</protein>
<dbReference type="PANTHER" id="PTHR38787:SF3">
    <property type="entry name" value="REGULATORY P DOMAIN-CONTAINING PROTEIN"/>
    <property type="match status" value="1"/>
</dbReference>
<proteinExistence type="predicted"/>
<name>A0ABU3BRL6_9BACT</name>
<keyword evidence="3" id="KW-1185">Reference proteome</keyword>
<keyword evidence="1" id="KW-0732">Signal</keyword>
<dbReference type="SUPFAM" id="SSF75011">
    <property type="entry name" value="3-carboxy-cis,cis-mucoante lactonizing enzyme"/>
    <property type="match status" value="1"/>
</dbReference>
<dbReference type="NCBIfam" id="TIGR04312">
    <property type="entry name" value="choice_anch_B"/>
    <property type="match status" value="1"/>
</dbReference>
<sequence>MKRLSLLLLGAALAGCASTASDPMTADGAAPDAAALTPVAPCVDGLATLPNASGPGAGPYECSNVDLLARLSVAELDPTAQGGNDIWGWTDPETGKEYALVGLTNGTAFVDVSTPTGPVHLGTLPTATVETVWRDIKTYQDHALIVSEARDHGVQVFDLTKLRGLSADPARRFEPDAMYTGVTNVHNIVVNEESGFAYAVGSGSRGDDLPAACGAPGFHAINVQDPKNPKFAGCFSDAASDAGPVSAPGYTHDAQCINYDGPDADYTGREICVGSNEDVVTFFDVTDKDDVRVISTAAYPGDAYTHQNWFTEDRRFVLANDELDEQTGTTPTQRTLIFNTEDLDNPEFIGAYDSGLASIDHNLYVVGDLNYQSNYQSGLRVLDHSDAENGVLREVGFFDTYPQGTEINFAGQWSNYPYFESGIVVANDGDNGLFVLMPRIEAVEPVGGL</sequence>
<feature type="signal peptide" evidence="1">
    <location>
        <begin position="1"/>
        <end position="20"/>
    </location>
</feature>
<dbReference type="EMBL" id="JAVRHT010000018">
    <property type="protein sequence ID" value="MDT0631914.1"/>
    <property type="molecule type" value="Genomic_DNA"/>
</dbReference>
<accession>A0ABU3BRL6</accession>
<feature type="chain" id="PRO_5047533644" evidence="1">
    <location>
        <begin position="21"/>
        <end position="449"/>
    </location>
</feature>
<evidence type="ECO:0000313" key="2">
    <source>
        <dbReference type="EMBL" id="MDT0631914.1"/>
    </source>
</evidence>
<dbReference type="Proteomes" id="UP001267426">
    <property type="component" value="Unassembled WGS sequence"/>
</dbReference>
<reference evidence="2 3" key="1">
    <citation type="submission" date="2023-09" db="EMBL/GenBank/DDBJ databases">
        <authorList>
            <person name="Rey-Velasco X."/>
        </authorList>
    </citation>
    <scope>NUCLEOTIDE SEQUENCE [LARGE SCALE GENOMIC DNA]</scope>
    <source>
        <strain evidence="2 3">F394</strain>
    </source>
</reference>
<comment type="caution">
    <text evidence="2">The sequence shown here is derived from an EMBL/GenBank/DDBJ whole genome shotgun (WGS) entry which is preliminary data.</text>
</comment>
<organism evidence="2 3">
    <name type="scientific">Rubrivirga litoralis</name>
    <dbReference type="NCBI Taxonomy" id="3075598"/>
    <lineage>
        <taxon>Bacteria</taxon>
        <taxon>Pseudomonadati</taxon>
        <taxon>Rhodothermota</taxon>
        <taxon>Rhodothermia</taxon>
        <taxon>Rhodothermales</taxon>
        <taxon>Rubricoccaceae</taxon>
        <taxon>Rubrivirga</taxon>
    </lineage>
</organism>
<dbReference type="PANTHER" id="PTHR38787">
    <property type="entry name" value="REGULATORY P DOMAIN-CONTAINING PROTEIN"/>
    <property type="match status" value="1"/>
</dbReference>
<dbReference type="RefSeq" id="WP_311663332.1">
    <property type="nucleotide sequence ID" value="NZ_JAVRHT010000018.1"/>
</dbReference>